<accession>A0A7X1B9Y4</accession>
<dbReference type="EMBL" id="JACHVC010000013">
    <property type="protein sequence ID" value="MBC2608049.1"/>
    <property type="molecule type" value="Genomic_DNA"/>
</dbReference>
<dbReference type="Proteomes" id="UP000526501">
    <property type="component" value="Unassembled WGS sequence"/>
</dbReference>
<dbReference type="InterPro" id="IPR009409">
    <property type="entry name" value="DUF1059"/>
</dbReference>
<organism evidence="1 2">
    <name type="scientific">Pelagicoccus albus</name>
    <dbReference type="NCBI Taxonomy" id="415222"/>
    <lineage>
        <taxon>Bacteria</taxon>
        <taxon>Pseudomonadati</taxon>
        <taxon>Verrucomicrobiota</taxon>
        <taxon>Opitutia</taxon>
        <taxon>Puniceicoccales</taxon>
        <taxon>Pelagicoccaceae</taxon>
        <taxon>Pelagicoccus</taxon>
    </lineage>
</organism>
<reference evidence="1 2" key="1">
    <citation type="submission" date="2020-07" db="EMBL/GenBank/DDBJ databases">
        <authorList>
            <person name="Feng X."/>
        </authorList>
    </citation>
    <scope>NUCLEOTIDE SEQUENCE [LARGE SCALE GENOMIC DNA]</scope>
    <source>
        <strain evidence="1 2">JCM23202</strain>
    </source>
</reference>
<dbReference type="AlphaFoldDB" id="A0A7X1B9Y4"/>
<name>A0A7X1B9Y4_9BACT</name>
<evidence type="ECO:0000313" key="1">
    <source>
        <dbReference type="EMBL" id="MBC2608049.1"/>
    </source>
</evidence>
<evidence type="ECO:0000313" key="2">
    <source>
        <dbReference type="Proteomes" id="UP000526501"/>
    </source>
</evidence>
<protein>
    <submittedName>
        <fullName evidence="1">DUF1059 domain-containing protein</fullName>
    </submittedName>
</protein>
<dbReference type="Pfam" id="PF06348">
    <property type="entry name" value="DUF1059"/>
    <property type="match status" value="1"/>
</dbReference>
<keyword evidence="2" id="KW-1185">Reference proteome</keyword>
<gene>
    <name evidence="1" type="ORF">H5P27_18490</name>
</gene>
<comment type="caution">
    <text evidence="1">The sequence shown here is derived from an EMBL/GenBank/DDBJ whole genome shotgun (WGS) entry which is preliminary data.</text>
</comment>
<sequence>MKRVTCEQVGGACDHVFEAETFEELVEKSKAHGMEMLQQGDAAHMQAMQKMMVLMQSPEEMNKWMDERRKEFEALPEV</sequence>
<proteinExistence type="predicted"/>
<dbReference type="RefSeq" id="WP_185661904.1">
    <property type="nucleotide sequence ID" value="NZ_CAWPOO010000013.1"/>
</dbReference>